<evidence type="ECO:0000313" key="2">
    <source>
        <dbReference type="EMBL" id="EFQ36474.1"/>
    </source>
</evidence>
<reference evidence="3" key="1">
    <citation type="journal article" date="2012" name="Nat. Genet.">
        <title>Lifestyle transitions in plant pathogenic Colletotrichum fungi deciphered by genome and transcriptome analyses.</title>
        <authorList>
            <person name="O'Connell R.J."/>
            <person name="Thon M.R."/>
            <person name="Hacquard S."/>
            <person name="Amyotte S.G."/>
            <person name="Kleemann J."/>
            <person name="Torres M.F."/>
            <person name="Damm U."/>
            <person name="Buiate E.A."/>
            <person name="Epstein L."/>
            <person name="Alkan N."/>
            <person name="Altmueller J."/>
            <person name="Alvarado-Balderrama L."/>
            <person name="Bauser C.A."/>
            <person name="Becker C."/>
            <person name="Birren B.W."/>
            <person name="Chen Z."/>
            <person name="Choi J."/>
            <person name="Crouch J.A."/>
            <person name="Duvick J.P."/>
            <person name="Farman M.A."/>
            <person name="Gan P."/>
            <person name="Heiman D."/>
            <person name="Henrissat B."/>
            <person name="Howard R.J."/>
            <person name="Kabbage M."/>
            <person name="Koch C."/>
            <person name="Kracher B."/>
            <person name="Kubo Y."/>
            <person name="Law A.D."/>
            <person name="Lebrun M.-H."/>
            <person name="Lee Y.-H."/>
            <person name="Miyara I."/>
            <person name="Moore N."/>
            <person name="Neumann U."/>
            <person name="Nordstroem K."/>
            <person name="Panaccione D.G."/>
            <person name="Panstruga R."/>
            <person name="Place M."/>
            <person name="Proctor R.H."/>
            <person name="Prusky D."/>
            <person name="Rech G."/>
            <person name="Reinhardt R."/>
            <person name="Rollins J.A."/>
            <person name="Rounsley S."/>
            <person name="Schardl C.L."/>
            <person name="Schwartz D.C."/>
            <person name="Shenoy N."/>
            <person name="Shirasu K."/>
            <person name="Sikhakolli U.R."/>
            <person name="Stueber K."/>
            <person name="Sukno S.A."/>
            <person name="Sweigard J.A."/>
            <person name="Takano Y."/>
            <person name="Takahara H."/>
            <person name="Trail F."/>
            <person name="van der Does H.C."/>
            <person name="Voll L.M."/>
            <person name="Will I."/>
            <person name="Young S."/>
            <person name="Zeng Q."/>
            <person name="Zhang J."/>
            <person name="Zhou S."/>
            <person name="Dickman M.B."/>
            <person name="Schulze-Lefert P."/>
            <person name="Ver Loren van Themaat E."/>
            <person name="Ma L.-J."/>
            <person name="Vaillancourt L.J."/>
        </authorList>
    </citation>
    <scope>NUCLEOTIDE SEQUENCE [LARGE SCALE GENOMIC DNA]</scope>
    <source>
        <strain evidence="3">M1.001 / M2 / FGSC 10212</strain>
    </source>
</reference>
<dbReference type="OrthoDB" id="4851359at2759"/>
<dbReference type="RefSeq" id="XP_008100494.1">
    <property type="nucleotide sequence ID" value="XM_008102303.1"/>
</dbReference>
<proteinExistence type="predicted"/>
<feature type="region of interest" description="Disordered" evidence="1">
    <location>
        <begin position="366"/>
        <end position="410"/>
    </location>
</feature>
<dbReference type="EMBL" id="GG697426">
    <property type="protein sequence ID" value="EFQ36474.1"/>
    <property type="molecule type" value="Genomic_DNA"/>
</dbReference>
<dbReference type="GeneID" id="24416983"/>
<evidence type="ECO:0000256" key="1">
    <source>
        <dbReference type="SAM" id="MobiDB-lite"/>
    </source>
</evidence>
<sequence length="491" mass="54991">MPVEETLTKLNALANPAPETLCTLWLDLEAEFRQDTILKKTDFARWVLTNIHRKILNIATDASQAGVIHTLRDDISRQYTKILVWLDVSVGLLLLLFGSEIVNSRASTDSFIRLKRKCPDLHVEQLYDAWTAQPRLKKGHVVHDLYRFQQTGKSYLAAIPSPVRKSKRKANARQTTPSVTASIETAHRESPDIDASPHTPTPLQDLRPSFQDSPERPRRLRQALQSETSSPGVTFSTLLKRAESQTERELQASRFTSWEPDSAGNQDAPSYDSESDDGLGVVVYDPASPPHSLMLDDQSVMEEEGLETVEEDENRHAVFTEPGVLGASAEENTVVEITPSEHGDEVSNLIPGNVTTRSCQKRIYSDSAASTSAKDQQTSFVASVKKPRLDKQSRQIASQPTTPEYTRTPRPTARRTVDMVTVMRGLKTLEDEQWLNDEVINTIGRRLACKKIGVVESLSLASKTRTERDRLRLQPEINKPKALLFLNHSSH</sequence>
<feature type="region of interest" description="Disordered" evidence="1">
    <location>
        <begin position="159"/>
        <end position="278"/>
    </location>
</feature>
<gene>
    <name evidence="2" type="ORF">GLRG_11619</name>
</gene>
<name>E3R036_COLGM</name>
<protein>
    <submittedName>
        <fullName evidence="2">Uncharacterized protein</fullName>
    </submittedName>
</protein>
<organism evidence="3">
    <name type="scientific">Colletotrichum graminicola (strain M1.001 / M2 / FGSC 10212)</name>
    <name type="common">Maize anthracnose fungus</name>
    <name type="synonym">Glomerella graminicola</name>
    <dbReference type="NCBI Taxonomy" id="645133"/>
    <lineage>
        <taxon>Eukaryota</taxon>
        <taxon>Fungi</taxon>
        <taxon>Dikarya</taxon>
        <taxon>Ascomycota</taxon>
        <taxon>Pezizomycotina</taxon>
        <taxon>Sordariomycetes</taxon>
        <taxon>Hypocreomycetidae</taxon>
        <taxon>Glomerellales</taxon>
        <taxon>Glomerellaceae</taxon>
        <taxon>Colletotrichum</taxon>
        <taxon>Colletotrichum graminicola species complex</taxon>
    </lineage>
</organism>
<feature type="compositionally biased region" description="Low complexity" evidence="1">
    <location>
        <begin position="400"/>
        <end position="410"/>
    </location>
</feature>
<evidence type="ECO:0000313" key="3">
    <source>
        <dbReference type="Proteomes" id="UP000008782"/>
    </source>
</evidence>
<feature type="compositionally biased region" description="Polar residues" evidence="1">
    <location>
        <begin position="172"/>
        <end position="183"/>
    </location>
</feature>
<keyword evidence="3" id="KW-1185">Reference proteome</keyword>
<feature type="compositionally biased region" description="Polar residues" evidence="1">
    <location>
        <begin position="223"/>
        <end position="237"/>
    </location>
</feature>
<feature type="compositionally biased region" description="Polar residues" evidence="1">
    <location>
        <begin position="367"/>
        <end position="381"/>
    </location>
</feature>
<dbReference type="VEuPathDB" id="FungiDB:GLRG_11619"/>
<feature type="compositionally biased region" description="Basic and acidic residues" evidence="1">
    <location>
        <begin position="240"/>
        <end position="251"/>
    </location>
</feature>
<dbReference type="Proteomes" id="UP000008782">
    <property type="component" value="Unassembled WGS sequence"/>
</dbReference>
<dbReference type="HOGENOM" id="CLU_555485_0_0_1"/>
<dbReference type="AlphaFoldDB" id="E3R036"/>
<accession>E3R036</accession>